<keyword evidence="1" id="KW-0175">Coiled coil</keyword>
<name>A0ABU6NRQ6_9BACI</name>
<dbReference type="Proteomes" id="UP001342826">
    <property type="component" value="Unassembled WGS sequence"/>
</dbReference>
<comment type="caution">
    <text evidence="2">The sequence shown here is derived from an EMBL/GenBank/DDBJ whole genome shotgun (WGS) entry which is preliminary data.</text>
</comment>
<keyword evidence="3" id="KW-1185">Reference proteome</keyword>
<accession>A0ABU6NRQ6</accession>
<dbReference type="InterPro" id="IPR008840">
    <property type="entry name" value="Sipho_Gp157"/>
</dbReference>
<evidence type="ECO:0000313" key="2">
    <source>
        <dbReference type="EMBL" id="MED4399840.1"/>
    </source>
</evidence>
<dbReference type="EMBL" id="JARTFS010000001">
    <property type="protein sequence ID" value="MED4399840.1"/>
    <property type="molecule type" value="Genomic_DNA"/>
</dbReference>
<evidence type="ECO:0000313" key="3">
    <source>
        <dbReference type="Proteomes" id="UP001342826"/>
    </source>
</evidence>
<gene>
    <name evidence="2" type="ORF">P9271_00505</name>
</gene>
<sequence>MKLYELAANYNAVLEMMESDESIALTDTLEAIEDQIEDKAENIAKLIKNMDAEAKAIKDEESRLADRRKSIENRVTGLKTYLQGQLEVAGLDKVKRPTLTVSIQNNPPSVKVIDEKLLIPYMVQQEPKLDKKTLLSDLKEGKQVAGAEIQQTRGLRIR</sequence>
<proteinExistence type="predicted"/>
<dbReference type="Pfam" id="PF05565">
    <property type="entry name" value="Sipho_Gp157"/>
    <property type="match status" value="1"/>
</dbReference>
<reference evidence="2 3" key="1">
    <citation type="submission" date="2023-03" db="EMBL/GenBank/DDBJ databases">
        <title>Bacillus Genome Sequencing.</title>
        <authorList>
            <person name="Dunlap C."/>
        </authorList>
    </citation>
    <scope>NUCLEOTIDE SEQUENCE [LARGE SCALE GENOMIC DNA]</scope>
    <source>
        <strain evidence="2 3">NRS-1717</strain>
    </source>
</reference>
<dbReference type="RefSeq" id="WP_328014564.1">
    <property type="nucleotide sequence ID" value="NZ_JARTFS010000001.1"/>
</dbReference>
<evidence type="ECO:0000256" key="1">
    <source>
        <dbReference type="SAM" id="Coils"/>
    </source>
</evidence>
<feature type="coiled-coil region" evidence="1">
    <location>
        <begin position="29"/>
        <end position="74"/>
    </location>
</feature>
<organism evidence="2 3">
    <name type="scientific">Metabacillus fastidiosus</name>
    <dbReference type="NCBI Taxonomy" id="1458"/>
    <lineage>
        <taxon>Bacteria</taxon>
        <taxon>Bacillati</taxon>
        <taxon>Bacillota</taxon>
        <taxon>Bacilli</taxon>
        <taxon>Bacillales</taxon>
        <taxon>Bacillaceae</taxon>
        <taxon>Metabacillus</taxon>
    </lineage>
</organism>
<protein>
    <submittedName>
        <fullName evidence="2">Siphovirus Gp157 family protein</fullName>
    </submittedName>
</protein>